<comment type="caution">
    <text evidence="4">The sequence shown here is derived from an EMBL/GenBank/DDBJ whole genome shotgun (WGS) entry which is preliminary data.</text>
</comment>
<dbReference type="PANTHER" id="PTHR10039">
    <property type="entry name" value="AMELOGENIN"/>
    <property type="match status" value="1"/>
</dbReference>
<dbReference type="Pfam" id="PF22939">
    <property type="entry name" value="WHD_GPIID"/>
    <property type="match status" value="1"/>
</dbReference>
<keyword evidence="1" id="KW-0677">Repeat</keyword>
<dbReference type="InParanoid" id="A0A1V8SYS6"/>
<protein>
    <recommendedName>
        <fullName evidence="6">NACHT domain-containing protein</fullName>
    </recommendedName>
</protein>
<feature type="domain" description="GPI inositol-deacylase winged helix" evidence="2">
    <location>
        <begin position="455"/>
        <end position="534"/>
    </location>
</feature>
<evidence type="ECO:0000313" key="4">
    <source>
        <dbReference type="EMBL" id="OQO04313.1"/>
    </source>
</evidence>
<dbReference type="InterPro" id="IPR056884">
    <property type="entry name" value="NPHP3-like_N"/>
</dbReference>
<keyword evidence="5" id="KW-1185">Reference proteome</keyword>
<dbReference type="PANTHER" id="PTHR10039:SF16">
    <property type="entry name" value="GPI INOSITOL-DEACYLASE"/>
    <property type="match status" value="1"/>
</dbReference>
<evidence type="ECO:0000256" key="1">
    <source>
        <dbReference type="ARBA" id="ARBA00022737"/>
    </source>
</evidence>
<dbReference type="InterPro" id="IPR054471">
    <property type="entry name" value="GPIID_WHD"/>
</dbReference>
<accession>A0A1V8SYS6</accession>
<proteinExistence type="predicted"/>
<reference evidence="5" key="1">
    <citation type="submission" date="2017-03" db="EMBL/GenBank/DDBJ databases">
        <title>Genomes of endolithic fungi from Antarctica.</title>
        <authorList>
            <person name="Coleine C."/>
            <person name="Masonjones S."/>
            <person name="Stajich J.E."/>
        </authorList>
    </citation>
    <scope>NUCLEOTIDE SEQUENCE [LARGE SCALE GENOMIC DNA]</scope>
    <source>
        <strain evidence="5">CCFEE 5527</strain>
    </source>
</reference>
<dbReference type="Proteomes" id="UP000192596">
    <property type="component" value="Unassembled WGS sequence"/>
</dbReference>
<dbReference type="AlphaFoldDB" id="A0A1V8SYS6"/>
<feature type="domain" description="Nephrocystin 3-like N-terminal" evidence="3">
    <location>
        <begin position="191"/>
        <end position="347"/>
    </location>
</feature>
<evidence type="ECO:0000313" key="5">
    <source>
        <dbReference type="Proteomes" id="UP000192596"/>
    </source>
</evidence>
<sequence length="817" mass="91268">MADPVSVTGLVLQVGVLLKQLVEYYHVAKGAHSEIQSIRTDLYALKGVLDDIGIAQDDAGKRPLKRDLAETLTTAAAILSELAQKLDNKSHRKLKSLVWPFEKPECNEMLGRLERLKSWLVLYSMGEHQAGLGSIQVSLQDLTNIVQHDISERKSRLQLEQQQALLHLLASPSSDAVHVKACSAWQGNTPGAWFLDGHLQSWLSEEHPANNMLLLCGVSGSGKTVLMSRAAEWAKSSCTRDVSSLVARHYCLYNDETTQNVTHVLGSLVAQLAQRTPSILDHLNLEPSVDTQPEIAQLETCIASAGSGSQVIILVDALNESTDRNAVWQSLVRIAASGVNIRIIVSSTPGASDFTDDNATYVQVTVAAHRSIPDMAHFIDERTSQSKVLQRLPRSGIKDALLERAHGSFRWLQLQMKHIATQSTPKRAMHAIESTPATLDAAHAAIFARIPRDSREIVREALAWVACAIRPLTLEELNEAVVIEFEQQDMDDTCRLVPQDLLLNLCQGIFDLDLSTSTVTFAHQSVLTYLTSHGSMNANDAFWHLNTNMWSSVIVRKCLTYLLMQPFKRCATRRYLREEVRDLYASYPFAGYASMRWLFHVGECRSLGTQDLQLVAEYLETYRPGRYKASMGSFGYTVLNQDLPYRQPKVRISLWNHYEDPRSKEFLSLTWKHVQLNYSQSPAVVEKLGNVNEIVSGSKSESKNDIETTIAIESLCQILTVLMHELRSTKDLTESQVLRIALTGSLALRTQTSTITSLLYTCDSCSYTSEAGFSGSYHRSGCVFDEDPWYTKEILEARALYYEAHRKMDSESTGSEE</sequence>
<dbReference type="EMBL" id="NAJO01000022">
    <property type="protein sequence ID" value="OQO04313.1"/>
    <property type="molecule type" value="Genomic_DNA"/>
</dbReference>
<evidence type="ECO:0008006" key="6">
    <source>
        <dbReference type="Google" id="ProtNLM"/>
    </source>
</evidence>
<gene>
    <name evidence="4" type="ORF">B0A48_10924</name>
</gene>
<organism evidence="4 5">
    <name type="scientific">Cryoendolithus antarcticus</name>
    <dbReference type="NCBI Taxonomy" id="1507870"/>
    <lineage>
        <taxon>Eukaryota</taxon>
        <taxon>Fungi</taxon>
        <taxon>Dikarya</taxon>
        <taxon>Ascomycota</taxon>
        <taxon>Pezizomycotina</taxon>
        <taxon>Dothideomycetes</taxon>
        <taxon>Dothideomycetidae</taxon>
        <taxon>Cladosporiales</taxon>
        <taxon>Cladosporiaceae</taxon>
        <taxon>Cryoendolithus</taxon>
    </lineage>
</organism>
<dbReference type="OrthoDB" id="1577640at2759"/>
<name>A0A1V8SYS6_9PEZI</name>
<dbReference type="SUPFAM" id="SSF52540">
    <property type="entry name" value="P-loop containing nucleoside triphosphate hydrolases"/>
    <property type="match status" value="1"/>
</dbReference>
<dbReference type="InterPro" id="IPR027417">
    <property type="entry name" value="P-loop_NTPase"/>
</dbReference>
<dbReference type="Gene3D" id="3.40.50.300">
    <property type="entry name" value="P-loop containing nucleotide triphosphate hydrolases"/>
    <property type="match status" value="1"/>
</dbReference>
<evidence type="ECO:0000259" key="3">
    <source>
        <dbReference type="Pfam" id="PF24883"/>
    </source>
</evidence>
<evidence type="ECO:0000259" key="2">
    <source>
        <dbReference type="Pfam" id="PF22939"/>
    </source>
</evidence>
<dbReference type="Pfam" id="PF24883">
    <property type="entry name" value="NPHP3_N"/>
    <property type="match status" value="1"/>
</dbReference>